<dbReference type="PANTHER" id="PTHR14009">
    <property type="entry name" value="LEUCINE ZIPPER-EF-HAND CONTAINING TRANSMEMBRANE PROTEIN"/>
    <property type="match status" value="1"/>
</dbReference>
<proteinExistence type="predicted"/>
<evidence type="ECO:0000313" key="10">
    <source>
        <dbReference type="Proteomes" id="UP000504632"/>
    </source>
</evidence>
<evidence type="ECO:0000256" key="4">
    <source>
        <dbReference type="ARBA" id="ARBA00022989"/>
    </source>
</evidence>
<organism evidence="10 11">
    <name type="scientific">Chanos chanos</name>
    <name type="common">Milkfish</name>
    <name type="synonym">Mugil chanos</name>
    <dbReference type="NCBI Taxonomy" id="29144"/>
    <lineage>
        <taxon>Eukaryota</taxon>
        <taxon>Metazoa</taxon>
        <taxon>Chordata</taxon>
        <taxon>Craniata</taxon>
        <taxon>Vertebrata</taxon>
        <taxon>Euteleostomi</taxon>
        <taxon>Actinopterygii</taxon>
        <taxon>Neopterygii</taxon>
        <taxon>Teleostei</taxon>
        <taxon>Ostariophysi</taxon>
        <taxon>Gonorynchiformes</taxon>
        <taxon>Chanidae</taxon>
        <taxon>Chanos</taxon>
    </lineage>
</organism>
<dbReference type="AlphaFoldDB" id="A0A6J2V305"/>
<evidence type="ECO:0000256" key="2">
    <source>
        <dbReference type="ARBA" id="ARBA00022692"/>
    </source>
</evidence>
<keyword evidence="6 8" id="KW-0472">Membrane</keyword>
<comment type="subcellular location">
    <subcellularLocation>
        <location evidence="1">Mitochondrion inner membrane</location>
        <topology evidence="1">Single-pass membrane protein</topology>
    </subcellularLocation>
</comment>
<dbReference type="GO" id="GO:0005743">
    <property type="term" value="C:mitochondrial inner membrane"/>
    <property type="evidence" value="ECO:0007669"/>
    <property type="project" value="UniProtKB-SubCell"/>
</dbReference>
<evidence type="ECO:0000256" key="1">
    <source>
        <dbReference type="ARBA" id="ARBA00004434"/>
    </source>
</evidence>
<keyword evidence="3" id="KW-0999">Mitochondrion inner membrane</keyword>
<dbReference type="InterPro" id="IPR033122">
    <property type="entry name" value="LETM1-like_RBD"/>
</dbReference>
<dbReference type="Proteomes" id="UP000504632">
    <property type="component" value="Chromosome 3"/>
</dbReference>
<gene>
    <name evidence="11" type="primary">letmd1</name>
</gene>
<evidence type="ECO:0000259" key="9">
    <source>
        <dbReference type="PROSITE" id="PS51758"/>
    </source>
</evidence>
<dbReference type="GO" id="GO:0030003">
    <property type="term" value="P:intracellular monoatomic cation homeostasis"/>
    <property type="evidence" value="ECO:0007669"/>
    <property type="project" value="TreeGrafter"/>
</dbReference>
<dbReference type="PROSITE" id="PS51758">
    <property type="entry name" value="LETM1_RBD"/>
    <property type="match status" value="1"/>
</dbReference>
<keyword evidence="4 8" id="KW-1133">Transmembrane helix</keyword>
<evidence type="ECO:0000313" key="11">
    <source>
        <dbReference type="RefSeq" id="XP_030625616.1"/>
    </source>
</evidence>
<evidence type="ECO:0000256" key="6">
    <source>
        <dbReference type="ARBA" id="ARBA00023136"/>
    </source>
</evidence>
<dbReference type="GeneID" id="115808399"/>
<keyword evidence="10" id="KW-1185">Reference proteome</keyword>
<dbReference type="InParanoid" id="A0A6J2V305"/>
<dbReference type="PANTHER" id="PTHR14009:SF13">
    <property type="entry name" value="LETM1 DOMAIN-CONTAINING PROTEIN 1"/>
    <property type="match status" value="1"/>
</dbReference>
<evidence type="ECO:0000256" key="8">
    <source>
        <dbReference type="SAM" id="Phobius"/>
    </source>
</evidence>
<reference evidence="11" key="1">
    <citation type="submission" date="2025-08" db="UniProtKB">
        <authorList>
            <consortium name="RefSeq"/>
        </authorList>
    </citation>
    <scope>IDENTIFICATION</scope>
</reference>
<feature type="transmembrane region" description="Helical" evidence="8">
    <location>
        <begin position="29"/>
        <end position="52"/>
    </location>
</feature>
<dbReference type="InterPro" id="IPR044202">
    <property type="entry name" value="LETM1/MDM38-like"/>
</dbReference>
<dbReference type="RefSeq" id="XP_030625616.1">
    <property type="nucleotide sequence ID" value="XM_030769756.1"/>
</dbReference>
<name>A0A6J2V305_CHACN</name>
<feature type="domain" description="Letm1 RBD" evidence="9">
    <location>
        <begin position="54"/>
        <end position="252"/>
    </location>
</feature>
<dbReference type="Pfam" id="PF07766">
    <property type="entry name" value="LETM1_RBD"/>
    <property type="match status" value="1"/>
</dbReference>
<dbReference type="OrthoDB" id="73691at2759"/>
<evidence type="ECO:0000256" key="5">
    <source>
        <dbReference type="ARBA" id="ARBA00023128"/>
    </source>
</evidence>
<dbReference type="GO" id="GO:0043022">
    <property type="term" value="F:ribosome binding"/>
    <property type="evidence" value="ECO:0007669"/>
    <property type="project" value="InterPro"/>
</dbReference>
<keyword evidence="2 8" id="KW-0812">Transmembrane</keyword>
<sequence>MVTSLTDYRELPYREMEKLRQFRRDMIKAIPLVIISVPPFANYIVFVLMYFFPRQLLIRHFWTPEQLVEFQGIYHAQRAQHHWTILKSLERAAPQLKDSRLQNSLLQLCRKVQSGAHPVVSDVHAVRLLFSGPPLGIRSLRPDQLRHLCPLLFLTPRLPAFLIGWRLNNHALELMHLDRAVLRLGLHQLNDSELKQACYVRGLNSDRLSPAHCKEWLSQWLQFSNHLKESETSLYLHSMVLLTVNYAKSPRC</sequence>
<accession>A0A6J2V305</accession>
<protein>
    <submittedName>
        <fullName evidence="11">LETM1 domain-containing protein 1 isoform X1</fullName>
    </submittedName>
</protein>
<keyword evidence="5 7" id="KW-0496">Mitochondrion</keyword>
<dbReference type="CTD" id="25875"/>
<evidence type="ECO:0000256" key="3">
    <source>
        <dbReference type="ARBA" id="ARBA00022792"/>
    </source>
</evidence>
<evidence type="ECO:0000256" key="7">
    <source>
        <dbReference type="PROSITE-ProRule" id="PRU01094"/>
    </source>
</evidence>